<protein>
    <submittedName>
        <fullName evidence="1">Uncharacterized protein</fullName>
    </submittedName>
</protein>
<evidence type="ECO:0000313" key="2">
    <source>
        <dbReference type="Proteomes" id="UP000692954"/>
    </source>
</evidence>
<keyword evidence="2" id="KW-1185">Reference proteome</keyword>
<reference evidence="1" key="1">
    <citation type="submission" date="2021-01" db="EMBL/GenBank/DDBJ databases">
        <authorList>
            <consortium name="Genoscope - CEA"/>
            <person name="William W."/>
        </authorList>
    </citation>
    <scope>NUCLEOTIDE SEQUENCE</scope>
</reference>
<dbReference type="OrthoDB" id="298589at2759"/>
<organism evidence="1 2">
    <name type="scientific">Paramecium sonneborni</name>
    <dbReference type="NCBI Taxonomy" id="65129"/>
    <lineage>
        <taxon>Eukaryota</taxon>
        <taxon>Sar</taxon>
        <taxon>Alveolata</taxon>
        <taxon>Ciliophora</taxon>
        <taxon>Intramacronucleata</taxon>
        <taxon>Oligohymenophorea</taxon>
        <taxon>Peniculida</taxon>
        <taxon>Parameciidae</taxon>
        <taxon>Paramecium</taxon>
    </lineage>
</organism>
<name>A0A8S1L865_9CILI</name>
<gene>
    <name evidence="1" type="ORF">PSON_ATCC_30995.1.T0190055</name>
</gene>
<sequence length="490" mass="57206">MRIQEGAIETFYYYLWLQNDSIKQNKVEFHLPDTLIYRLGVIQAWYFTQNNEIVVKKLENRTLSNIQAAFLKDCENDACAYFISCKPRREFYNTQETRGEFLQDQLNIDCRTSILYLNQEQFKQFINNSNIHRNGILQKFSKPALAKENVIQAIWSQNLLLLSQRINNVELSSKFDVQEKCSTFNSSDSYSKAYPVKSKVITTQIQRLINYITTRICVVTYEKFRVNRAVLYCKVDHLQRINILYCTSLRSNDESPYPIQFGQLTRPENVKNTITTNKQKPIKLIMDIQCLSCQQFCQSEDLYPIKYQKLITSGEHHRMDIKSYSTAVKRADHQQTEDNPENYIANTTKLIPDIIKKLFPSMSYSEFAEIKLNSAFLNKELLVCFNCYLKYTSIKSKLTQTGRKLQLKQKNRSITDMIRQASQEVSQRHTERDHSANKEFQKMSVCLTQRGSLLKNIDTITMKSTLKSSQTSSIMKNNITLRSTARKSSV</sequence>
<dbReference type="AlphaFoldDB" id="A0A8S1L865"/>
<dbReference type="EMBL" id="CAJJDN010000019">
    <property type="protein sequence ID" value="CAD8064320.1"/>
    <property type="molecule type" value="Genomic_DNA"/>
</dbReference>
<dbReference type="Proteomes" id="UP000692954">
    <property type="component" value="Unassembled WGS sequence"/>
</dbReference>
<accession>A0A8S1L865</accession>
<evidence type="ECO:0000313" key="1">
    <source>
        <dbReference type="EMBL" id="CAD8064320.1"/>
    </source>
</evidence>
<proteinExistence type="predicted"/>
<comment type="caution">
    <text evidence="1">The sequence shown here is derived from an EMBL/GenBank/DDBJ whole genome shotgun (WGS) entry which is preliminary data.</text>
</comment>